<dbReference type="EC" id="3.1.11.6" evidence="6"/>
<dbReference type="GO" id="GO:0005829">
    <property type="term" value="C:cytosol"/>
    <property type="evidence" value="ECO:0007669"/>
    <property type="project" value="TreeGrafter"/>
</dbReference>
<evidence type="ECO:0000256" key="3">
    <source>
        <dbReference type="ARBA" id="ARBA00022722"/>
    </source>
</evidence>
<dbReference type="EMBL" id="AZHW01000063">
    <property type="protein sequence ID" value="ETX03283.1"/>
    <property type="molecule type" value="Genomic_DNA"/>
</dbReference>
<keyword evidence="9" id="KW-1185">Reference proteome</keyword>
<dbReference type="GO" id="GO:0009318">
    <property type="term" value="C:exodeoxyribonuclease VII complex"/>
    <property type="evidence" value="ECO:0007669"/>
    <property type="project" value="UniProtKB-UniRule"/>
</dbReference>
<comment type="subunit">
    <text evidence="6">Heterooligomer composed of large and small subunits.</text>
</comment>
<evidence type="ECO:0000256" key="7">
    <source>
        <dbReference type="SAM" id="MobiDB-lite"/>
    </source>
</evidence>
<keyword evidence="3 6" id="KW-0540">Nuclease</keyword>
<evidence type="ECO:0000313" key="9">
    <source>
        <dbReference type="Proteomes" id="UP000019141"/>
    </source>
</evidence>
<dbReference type="Proteomes" id="UP000019141">
    <property type="component" value="Unassembled WGS sequence"/>
</dbReference>
<comment type="similarity">
    <text evidence="1 6">Belongs to the XseB family.</text>
</comment>
<sequence length="88" mass="9775">MADLTFEQALRRLEEIVEALETEDLDLDKSLQFFEEGVSLSRHCNQQLQAAEKRIDVLLTKADGTLATEPFVLPDDPSGQLGEETPSA</sequence>
<evidence type="ECO:0000256" key="1">
    <source>
        <dbReference type="ARBA" id="ARBA00009998"/>
    </source>
</evidence>
<evidence type="ECO:0000256" key="5">
    <source>
        <dbReference type="ARBA" id="ARBA00022839"/>
    </source>
</evidence>
<accession>W4LZH4</accession>
<organism evidence="8 9">
    <name type="scientific">Entotheonella factor</name>
    <dbReference type="NCBI Taxonomy" id="1429438"/>
    <lineage>
        <taxon>Bacteria</taxon>
        <taxon>Pseudomonadati</taxon>
        <taxon>Nitrospinota/Tectimicrobiota group</taxon>
        <taxon>Candidatus Tectimicrobiota</taxon>
        <taxon>Candidatus Entotheonellia</taxon>
        <taxon>Candidatus Entotheonellales</taxon>
        <taxon>Candidatus Entotheonellaceae</taxon>
        <taxon>Candidatus Entotheonella</taxon>
    </lineage>
</organism>
<dbReference type="InterPro" id="IPR003761">
    <property type="entry name" value="Exonuc_VII_S"/>
</dbReference>
<dbReference type="Pfam" id="PF02609">
    <property type="entry name" value="Exonuc_VII_S"/>
    <property type="match status" value="1"/>
</dbReference>
<dbReference type="InterPro" id="IPR037004">
    <property type="entry name" value="Exonuc_VII_ssu_sf"/>
</dbReference>
<evidence type="ECO:0000256" key="2">
    <source>
        <dbReference type="ARBA" id="ARBA00022490"/>
    </source>
</evidence>
<gene>
    <name evidence="6" type="primary">xseB</name>
    <name evidence="8" type="ORF">ETSY1_00590</name>
</gene>
<comment type="subcellular location">
    <subcellularLocation>
        <location evidence="6">Cytoplasm</location>
    </subcellularLocation>
</comment>
<dbReference type="AlphaFoldDB" id="W4LZH4"/>
<dbReference type="HAMAP" id="MF_00337">
    <property type="entry name" value="Exonuc_7_S"/>
    <property type="match status" value="1"/>
</dbReference>
<proteinExistence type="inferred from homology"/>
<name>W4LZH4_ENTF1</name>
<comment type="function">
    <text evidence="6">Bidirectionally degrades single-stranded DNA into large acid-insoluble oligonucleotides, which are then degraded further into small acid-soluble oligonucleotides.</text>
</comment>
<keyword evidence="4 6" id="KW-0378">Hydrolase</keyword>
<comment type="caution">
    <text evidence="8">The sequence shown here is derived from an EMBL/GenBank/DDBJ whole genome shotgun (WGS) entry which is preliminary data.</text>
</comment>
<dbReference type="NCBIfam" id="NF002140">
    <property type="entry name" value="PRK00977.1-4"/>
    <property type="match status" value="1"/>
</dbReference>
<protein>
    <recommendedName>
        <fullName evidence="6">Exodeoxyribonuclease 7 small subunit</fullName>
        <ecNumber evidence="6">3.1.11.6</ecNumber>
    </recommendedName>
    <alternativeName>
        <fullName evidence="6">Exodeoxyribonuclease VII small subunit</fullName>
        <shortName evidence="6">Exonuclease VII small subunit</shortName>
    </alternativeName>
</protein>
<feature type="region of interest" description="Disordered" evidence="7">
    <location>
        <begin position="68"/>
        <end position="88"/>
    </location>
</feature>
<keyword evidence="5 6" id="KW-0269">Exonuclease</keyword>
<dbReference type="GO" id="GO:0006308">
    <property type="term" value="P:DNA catabolic process"/>
    <property type="evidence" value="ECO:0007669"/>
    <property type="project" value="UniProtKB-UniRule"/>
</dbReference>
<dbReference type="SUPFAM" id="SSF116842">
    <property type="entry name" value="XseB-like"/>
    <property type="match status" value="1"/>
</dbReference>
<dbReference type="HOGENOM" id="CLU_145918_3_4_7"/>
<keyword evidence="2 6" id="KW-0963">Cytoplasm</keyword>
<dbReference type="NCBIfam" id="TIGR01280">
    <property type="entry name" value="xseB"/>
    <property type="match status" value="1"/>
</dbReference>
<dbReference type="Gene3D" id="1.10.287.1040">
    <property type="entry name" value="Exonuclease VII, small subunit"/>
    <property type="match status" value="1"/>
</dbReference>
<evidence type="ECO:0000256" key="4">
    <source>
        <dbReference type="ARBA" id="ARBA00022801"/>
    </source>
</evidence>
<reference evidence="8 9" key="1">
    <citation type="journal article" date="2014" name="Nature">
        <title>An environmental bacterial taxon with a large and distinct metabolic repertoire.</title>
        <authorList>
            <person name="Wilson M.C."/>
            <person name="Mori T."/>
            <person name="Ruckert C."/>
            <person name="Uria A.R."/>
            <person name="Helf M.J."/>
            <person name="Takada K."/>
            <person name="Gernert C."/>
            <person name="Steffens U.A."/>
            <person name="Heycke N."/>
            <person name="Schmitt S."/>
            <person name="Rinke C."/>
            <person name="Helfrich E.J."/>
            <person name="Brachmann A.O."/>
            <person name="Gurgui C."/>
            <person name="Wakimoto T."/>
            <person name="Kracht M."/>
            <person name="Crusemann M."/>
            <person name="Hentschel U."/>
            <person name="Abe I."/>
            <person name="Matsunaga S."/>
            <person name="Kalinowski J."/>
            <person name="Takeyama H."/>
            <person name="Piel J."/>
        </authorList>
    </citation>
    <scope>NUCLEOTIDE SEQUENCE [LARGE SCALE GENOMIC DNA]</scope>
    <source>
        <strain evidence="9">TSY1</strain>
    </source>
</reference>
<dbReference type="PANTHER" id="PTHR34137">
    <property type="entry name" value="EXODEOXYRIBONUCLEASE 7 SMALL SUBUNIT"/>
    <property type="match status" value="1"/>
</dbReference>
<dbReference type="GO" id="GO:0008855">
    <property type="term" value="F:exodeoxyribonuclease VII activity"/>
    <property type="evidence" value="ECO:0007669"/>
    <property type="project" value="UniProtKB-UniRule"/>
</dbReference>
<dbReference type="PANTHER" id="PTHR34137:SF1">
    <property type="entry name" value="EXODEOXYRIBONUCLEASE 7 SMALL SUBUNIT"/>
    <property type="match status" value="1"/>
</dbReference>
<evidence type="ECO:0000313" key="8">
    <source>
        <dbReference type="EMBL" id="ETX03283.1"/>
    </source>
</evidence>
<comment type="catalytic activity">
    <reaction evidence="6">
        <text>Exonucleolytic cleavage in either 5'- to 3'- or 3'- to 5'-direction to yield nucleoside 5'-phosphates.</text>
        <dbReference type="EC" id="3.1.11.6"/>
    </reaction>
</comment>
<evidence type="ECO:0000256" key="6">
    <source>
        <dbReference type="HAMAP-Rule" id="MF_00337"/>
    </source>
</evidence>